<evidence type="ECO:0000313" key="1">
    <source>
        <dbReference type="EMBL" id="VDN09343.1"/>
    </source>
</evidence>
<sequence>MEHGVVILRQCWELATCLGMSGWFRIYHVIMSVAIDRRYN</sequence>
<keyword evidence="2" id="KW-1185">Reference proteome</keyword>
<organism evidence="1 2">
    <name type="scientific">Dibothriocephalus latus</name>
    <name type="common">Fish tapeworm</name>
    <name type="synonym">Diphyllobothrium latum</name>
    <dbReference type="NCBI Taxonomy" id="60516"/>
    <lineage>
        <taxon>Eukaryota</taxon>
        <taxon>Metazoa</taxon>
        <taxon>Spiralia</taxon>
        <taxon>Lophotrochozoa</taxon>
        <taxon>Platyhelminthes</taxon>
        <taxon>Cestoda</taxon>
        <taxon>Eucestoda</taxon>
        <taxon>Diphyllobothriidea</taxon>
        <taxon>Diphyllobothriidae</taxon>
        <taxon>Dibothriocephalus</taxon>
    </lineage>
</organism>
<accession>A0A3P7LFF6</accession>
<dbReference type="EMBL" id="UYRU01046849">
    <property type="protein sequence ID" value="VDN09343.1"/>
    <property type="molecule type" value="Genomic_DNA"/>
</dbReference>
<name>A0A3P7LFF6_DIBLA</name>
<proteinExistence type="predicted"/>
<protein>
    <submittedName>
        <fullName evidence="1">Uncharacterized protein</fullName>
    </submittedName>
</protein>
<dbReference type="AlphaFoldDB" id="A0A3P7LFF6"/>
<gene>
    <name evidence="1" type="ORF">DILT_LOCUS5174</name>
</gene>
<reference evidence="1 2" key="1">
    <citation type="submission" date="2018-11" db="EMBL/GenBank/DDBJ databases">
        <authorList>
            <consortium name="Pathogen Informatics"/>
        </authorList>
    </citation>
    <scope>NUCLEOTIDE SEQUENCE [LARGE SCALE GENOMIC DNA]</scope>
</reference>
<evidence type="ECO:0000313" key="2">
    <source>
        <dbReference type="Proteomes" id="UP000281553"/>
    </source>
</evidence>
<dbReference type="Proteomes" id="UP000281553">
    <property type="component" value="Unassembled WGS sequence"/>
</dbReference>